<feature type="region of interest" description="Disordered" evidence="1">
    <location>
        <begin position="1"/>
        <end position="33"/>
    </location>
</feature>
<organism evidence="3 4">
    <name type="scientific">Halogranum salarium B-1</name>
    <dbReference type="NCBI Taxonomy" id="1210908"/>
    <lineage>
        <taxon>Archaea</taxon>
        <taxon>Methanobacteriati</taxon>
        <taxon>Methanobacteriota</taxon>
        <taxon>Stenosarchaea group</taxon>
        <taxon>Halobacteria</taxon>
        <taxon>Halobacteriales</taxon>
        <taxon>Haloferacaceae</taxon>
    </lineage>
</organism>
<dbReference type="Pfam" id="PF26222">
    <property type="entry name" value="DUF8048"/>
    <property type="match status" value="1"/>
</dbReference>
<dbReference type="Proteomes" id="UP000007813">
    <property type="component" value="Unassembled WGS sequence"/>
</dbReference>
<evidence type="ECO:0000313" key="4">
    <source>
        <dbReference type="Proteomes" id="UP000007813"/>
    </source>
</evidence>
<feature type="domain" description="DUF8048" evidence="2">
    <location>
        <begin position="24"/>
        <end position="134"/>
    </location>
</feature>
<accession>J3A5N6</accession>
<protein>
    <recommendedName>
        <fullName evidence="2">DUF8048 domain-containing protein</fullName>
    </recommendedName>
</protein>
<feature type="compositionally biased region" description="Low complexity" evidence="1">
    <location>
        <begin position="1"/>
        <end position="19"/>
    </location>
</feature>
<evidence type="ECO:0000313" key="3">
    <source>
        <dbReference type="EMBL" id="EJN60763.1"/>
    </source>
</evidence>
<comment type="caution">
    <text evidence="3">The sequence shown here is derived from an EMBL/GenBank/DDBJ whole genome shotgun (WGS) entry which is preliminary data.</text>
</comment>
<evidence type="ECO:0000259" key="2">
    <source>
        <dbReference type="Pfam" id="PF26222"/>
    </source>
</evidence>
<sequence length="142" mass="15238">MSDDTTASDSSDSSDSSDTVRTTPFDERVVEETAENVGVDVDDLTDALSILDASLRGHHSDLESDESSEYVTVDDRRAYAVPQHLWDDVVPTSDVGGDLATAAKKAHTRQAKLLFDSAVESAQFDDETVGVVIGVDTAEEMV</sequence>
<proteinExistence type="predicted"/>
<dbReference type="eggNOG" id="arCOG06309">
    <property type="taxonomic scope" value="Archaea"/>
</dbReference>
<dbReference type="InterPro" id="IPR058361">
    <property type="entry name" value="DUF8048"/>
</dbReference>
<reference evidence="3 4" key="1">
    <citation type="journal article" date="2012" name="J. Bacteriol.">
        <title>Draft Genome Sequence of the Extremely Halophilic Archaeon Halogranum salarium B-1T.</title>
        <authorList>
            <person name="Kim K.K."/>
            <person name="Lee K.C."/>
            <person name="Lee J.S."/>
        </authorList>
    </citation>
    <scope>NUCLEOTIDE SEQUENCE [LARGE SCALE GENOMIC DNA]</scope>
    <source>
        <strain evidence="3 4">B-1</strain>
    </source>
</reference>
<name>J3A5N6_9EURY</name>
<dbReference type="OrthoDB" id="204170at2157"/>
<gene>
    <name evidence="3" type="ORF">HSB1_13660</name>
</gene>
<dbReference type="RefSeq" id="WP_009366482.1">
    <property type="nucleotide sequence ID" value="NZ_ALJD01000003.1"/>
</dbReference>
<dbReference type="AlphaFoldDB" id="J3A5N6"/>
<dbReference type="EMBL" id="ALJD01000003">
    <property type="protein sequence ID" value="EJN60763.1"/>
    <property type="molecule type" value="Genomic_DNA"/>
</dbReference>
<evidence type="ECO:0000256" key="1">
    <source>
        <dbReference type="SAM" id="MobiDB-lite"/>
    </source>
</evidence>